<evidence type="ECO:0000256" key="6">
    <source>
        <dbReference type="ARBA" id="ARBA00022729"/>
    </source>
</evidence>
<dbReference type="GO" id="GO:0098552">
    <property type="term" value="C:side of membrane"/>
    <property type="evidence" value="ECO:0007669"/>
    <property type="project" value="UniProtKB-KW"/>
</dbReference>
<dbReference type="GO" id="GO:0046872">
    <property type="term" value="F:metal ion binding"/>
    <property type="evidence" value="ECO:0007669"/>
    <property type="project" value="UniProtKB-KW"/>
</dbReference>
<evidence type="ECO:0000313" key="14">
    <source>
        <dbReference type="EMBL" id="PPQ70676.1"/>
    </source>
</evidence>
<dbReference type="OrthoDB" id="2125469at2759"/>
<evidence type="ECO:0000256" key="4">
    <source>
        <dbReference type="ARBA" id="ARBA00022622"/>
    </source>
</evidence>
<organism evidence="14 15">
    <name type="scientific">Gymnopilus dilepis</name>
    <dbReference type="NCBI Taxonomy" id="231916"/>
    <lineage>
        <taxon>Eukaryota</taxon>
        <taxon>Fungi</taxon>
        <taxon>Dikarya</taxon>
        <taxon>Basidiomycota</taxon>
        <taxon>Agaricomycotina</taxon>
        <taxon>Agaricomycetes</taxon>
        <taxon>Agaricomycetidae</taxon>
        <taxon>Agaricales</taxon>
        <taxon>Agaricineae</taxon>
        <taxon>Hymenogastraceae</taxon>
        <taxon>Gymnopilus</taxon>
    </lineage>
</organism>
<reference evidence="14 15" key="1">
    <citation type="journal article" date="2018" name="Evol. Lett.">
        <title>Horizontal gene cluster transfer increased hallucinogenic mushroom diversity.</title>
        <authorList>
            <person name="Reynolds H.T."/>
            <person name="Vijayakumar V."/>
            <person name="Gluck-Thaler E."/>
            <person name="Korotkin H.B."/>
            <person name="Matheny P.B."/>
            <person name="Slot J.C."/>
        </authorList>
    </citation>
    <scope>NUCLEOTIDE SEQUENCE [LARGE SCALE GENOMIC DNA]</scope>
    <source>
        <strain evidence="14 15">SRW20</strain>
    </source>
</reference>
<evidence type="ECO:0000256" key="3">
    <source>
        <dbReference type="ARBA" id="ARBA00022475"/>
    </source>
</evidence>
<keyword evidence="4" id="KW-0336">GPI-anchor</keyword>
<evidence type="ECO:0000256" key="10">
    <source>
        <dbReference type="ARBA" id="ARBA00023288"/>
    </source>
</evidence>
<keyword evidence="9" id="KW-0119">Carbohydrate metabolism</keyword>
<dbReference type="PANTHER" id="PTHR46471:SF2">
    <property type="entry name" value="CHITIN DEACETYLASE-RELATED"/>
    <property type="match status" value="1"/>
</dbReference>
<evidence type="ECO:0000259" key="13">
    <source>
        <dbReference type="Pfam" id="PF01522"/>
    </source>
</evidence>
<dbReference type="SUPFAM" id="SSF88713">
    <property type="entry name" value="Glycoside hydrolase/deacetylase"/>
    <property type="match status" value="1"/>
</dbReference>
<keyword evidence="7" id="KW-0378">Hydrolase</keyword>
<evidence type="ECO:0000256" key="12">
    <source>
        <dbReference type="SAM" id="SignalP"/>
    </source>
</evidence>
<keyword evidence="4" id="KW-0325">Glycoprotein</keyword>
<keyword evidence="10" id="KW-0449">Lipoprotein</keyword>
<dbReference type="InParanoid" id="A0A409VWN6"/>
<feature type="chain" id="PRO_5019371413" description="NodB homology domain-containing protein" evidence="12">
    <location>
        <begin position="18"/>
        <end position="209"/>
    </location>
</feature>
<comment type="cofactor">
    <cofactor evidence="1">
        <name>Co(2+)</name>
        <dbReference type="ChEBI" id="CHEBI:48828"/>
    </cofactor>
</comment>
<keyword evidence="15" id="KW-1185">Reference proteome</keyword>
<protein>
    <recommendedName>
        <fullName evidence="13">NodB homology domain-containing protein</fullName>
    </recommendedName>
</protein>
<evidence type="ECO:0000256" key="7">
    <source>
        <dbReference type="ARBA" id="ARBA00022801"/>
    </source>
</evidence>
<evidence type="ECO:0000256" key="2">
    <source>
        <dbReference type="ARBA" id="ARBA00004609"/>
    </source>
</evidence>
<evidence type="ECO:0000313" key="15">
    <source>
        <dbReference type="Proteomes" id="UP000284706"/>
    </source>
</evidence>
<evidence type="ECO:0000256" key="9">
    <source>
        <dbReference type="ARBA" id="ARBA00023277"/>
    </source>
</evidence>
<keyword evidence="8" id="KW-0472">Membrane</keyword>
<dbReference type="EMBL" id="NHYE01005532">
    <property type="protein sequence ID" value="PPQ70676.1"/>
    <property type="molecule type" value="Genomic_DNA"/>
</dbReference>
<dbReference type="GO" id="GO:0016810">
    <property type="term" value="F:hydrolase activity, acting on carbon-nitrogen (but not peptide) bonds"/>
    <property type="evidence" value="ECO:0007669"/>
    <property type="project" value="InterPro"/>
</dbReference>
<evidence type="ECO:0000256" key="8">
    <source>
        <dbReference type="ARBA" id="ARBA00023136"/>
    </source>
</evidence>
<name>A0A409VWN6_9AGAR</name>
<keyword evidence="11" id="KW-0961">Cell wall biogenesis/degradation</keyword>
<keyword evidence="5" id="KW-0479">Metal-binding</keyword>
<dbReference type="InterPro" id="IPR011330">
    <property type="entry name" value="Glyco_hydro/deAcase_b/a-brl"/>
</dbReference>
<dbReference type="STRING" id="231916.A0A409VWN6"/>
<dbReference type="Gene3D" id="3.20.20.370">
    <property type="entry name" value="Glycoside hydrolase/deacetylase"/>
    <property type="match status" value="1"/>
</dbReference>
<proteinExistence type="predicted"/>
<feature type="domain" description="NodB homology" evidence="13">
    <location>
        <begin position="69"/>
        <end position="148"/>
    </location>
</feature>
<comment type="caution">
    <text evidence="14">The sequence shown here is derived from an EMBL/GenBank/DDBJ whole genome shotgun (WGS) entry which is preliminary data.</text>
</comment>
<gene>
    <name evidence="14" type="ORF">CVT26_014615</name>
</gene>
<dbReference type="AlphaFoldDB" id="A0A409VWN6"/>
<evidence type="ECO:0000256" key="5">
    <source>
        <dbReference type="ARBA" id="ARBA00022723"/>
    </source>
</evidence>
<dbReference type="Pfam" id="PF01522">
    <property type="entry name" value="Polysacc_deac_1"/>
    <property type="match status" value="1"/>
</dbReference>
<sequence>MLIWFYAGFSLTAWVSASPARKREGEAQVVTNCVEPDTAALTFLRSSSDYPTEDACIYDDDSVNRVLYAYRNGHQIGSHTWSHKDLTTLSWDNIHNEMWLVERKFPTSLYHQDDDSFLPTEAFQKIVGVTPAFMRPPFGERLNIVDKAYGNYNDLVRQAAYIRGQALALWDFDSGDSTGSTASQSEDAYEKLISKHPSNILALNHETEG</sequence>
<keyword evidence="3" id="KW-1003">Cell membrane</keyword>
<dbReference type="PANTHER" id="PTHR46471">
    <property type="entry name" value="CHITIN DEACETYLASE"/>
    <property type="match status" value="1"/>
</dbReference>
<evidence type="ECO:0000256" key="11">
    <source>
        <dbReference type="ARBA" id="ARBA00023316"/>
    </source>
</evidence>
<feature type="signal peptide" evidence="12">
    <location>
        <begin position="1"/>
        <end position="17"/>
    </location>
</feature>
<accession>A0A409VWN6</accession>
<dbReference type="Proteomes" id="UP000284706">
    <property type="component" value="Unassembled WGS sequence"/>
</dbReference>
<evidence type="ECO:0000256" key="1">
    <source>
        <dbReference type="ARBA" id="ARBA00001941"/>
    </source>
</evidence>
<dbReference type="InterPro" id="IPR002509">
    <property type="entry name" value="NODB_dom"/>
</dbReference>
<dbReference type="GO" id="GO:0005975">
    <property type="term" value="P:carbohydrate metabolic process"/>
    <property type="evidence" value="ECO:0007669"/>
    <property type="project" value="InterPro"/>
</dbReference>
<dbReference type="GO" id="GO:0071555">
    <property type="term" value="P:cell wall organization"/>
    <property type="evidence" value="ECO:0007669"/>
    <property type="project" value="UniProtKB-KW"/>
</dbReference>
<dbReference type="GO" id="GO:0005886">
    <property type="term" value="C:plasma membrane"/>
    <property type="evidence" value="ECO:0007669"/>
    <property type="project" value="UniProtKB-SubCell"/>
</dbReference>
<comment type="subcellular location">
    <subcellularLocation>
        <location evidence="2">Cell membrane</location>
        <topology evidence="2">Lipid-anchor</topology>
        <topology evidence="2">GPI-anchor</topology>
    </subcellularLocation>
</comment>
<keyword evidence="6 12" id="KW-0732">Signal</keyword>